<keyword evidence="6 8" id="KW-0472">Membrane</keyword>
<sequence length="450" mass="49698">MLAGVALSEAAAIFGGALAVEYIGQSFLSLTPFLDRTIALSEVGFVVYALLCQSKGLYRMSALLDARQHRNHVILSWLLALAMQLALIYPLRLADSFYVGLLFASGAVDLALLLAIRRAFARALRAFTAKHSVAGRRAVVIGDAEELGRLSAAHLNLSFGLSEVARVTLDDEAAANGQLTERGQSKLEEARRISAETNADEFVIAFRWRDVDLIAEIDLRLRCSALPVRLIPDRSLRRLVSSATSIEMPRIAMSATERAIKRGCDIALASLALLLLSPVMLATAIAIKAGSPGPVIFRQMRSGFNERKFVIYKFRTMNVLENGASIEQARKNDARVNCVGRVLRKTSIDELPQLFNVLKGDMSLVGPRPHALAHDAQYKALIQDYVYRLHVLPGMTGLAQVNGFRGETAMLSDMKRRVDFDVLYVKNWSLWLDMWILMRTPVALILGRAY</sequence>
<dbReference type="InterPro" id="IPR017475">
    <property type="entry name" value="EPS_sugar_tfrase"/>
</dbReference>
<keyword evidence="7" id="KW-0270">Exopolysaccharide synthesis</keyword>
<evidence type="ECO:0000256" key="2">
    <source>
        <dbReference type="ARBA" id="ARBA00006464"/>
    </source>
</evidence>
<name>A0ABN6VIU5_9HYPH</name>
<comment type="similarity">
    <text evidence="2">Belongs to the bacterial sugar transferase family.</text>
</comment>
<evidence type="ECO:0000313" key="10">
    <source>
        <dbReference type="EMBL" id="BDV35609.1"/>
    </source>
</evidence>
<proteinExistence type="inferred from homology"/>
<gene>
    <name evidence="10" type="ORF">SS37A_31380</name>
</gene>
<comment type="subcellular location">
    <subcellularLocation>
        <location evidence="1">Membrane</location>
        <topology evidence="1">Multi-pass membrane protein</topology>
    </subcellularLocation>
</comment>
<keyword evidence="11" id="KW-1185">Reference proteome</keyword>
<dbReference type="NCBIfam" id="TIGR03025">
    <property type="entry name" value="EPS_sugtrans"/>
    <property type="match status" value="1"/>
</dbReference>
<evidence type="ECO:0000256" key="7">
    <source>
        <dbReference type="ARBA" id="ARBA00023169"/>
    </source>
</evidence>
<feature type="transmembrane region" description="Helical" evidence="8">
    <location>
        <begin position="72"/>
        <end position="91"/>
    </location>
</feature>
<evidence type="ECO:0000259" key="9">
    <source>
        <dbReference type="Pfam" id="PF02397"/>
    </source>
</evidence>
<dbReference type="Pfam" id="PF02397">
    <property type="entry name" value="Bac_transf"/>
    <property type="match status" value="1"/>
</dbReference>
<evidence type="ECO:0000256" key="3">
    <source>
        <dbReference type="ARBA" id="ARBA00022679"/>
    </source>
</evidence>
<evidence type="ECO:0000256" key="4">
    <source>
        <dbReference type="ARBA" id="ARBA00022692"/>
    </source>
</evidence>
<accession>A0ABN6VIU5</accession>
<feature type="transmembrane region" description="Helical" evidence="8">
    <location>
        <begin position="97"/>
        <end position="116"/>
    </location>
</feature>
<dbReference type="InterPro" id="IPR003362">
    <property type="entry name" value="Bact_transf"/>
</dbReference>
<keyword evidence="4 8" id="KW-0812">Transmembrane</keyword>
<dbReference type="Pfam" id="PF13727">
    <property type="entry name" value="CoA_binding_3"/>
    <property type="match status" value="1"/>
</dbReference>
<feature type="transmembrane region" description="Helical" evidence="8">
    <location>
        <begin position="266"/>
        <end position="287"/>
    </location>
</feature>
<evidence type="ECO:0000256" key="6">
    <source>
        <dbReference type="ARBA" id="ARBA00023136"/>
    </source>
</evidence>
<dbReference type="PANTHER" id="PTHR30576:SF21">
    <property type="entry name" value="UDP-GLUCOSE:UNDECAPRENYL-PHOSPHATE GLUCOSE-1-PHOSPHATE TRANSFERASE"/>
    <property type="match status" value="1"/>
</dbReference>
<dbReference type="EMBL" id="AP027142">
    <property type="protein sequence ID" value="BDV35609.1"/>
    <property type="molecule type" value="Genomic_DNA"/>
</dbReference>
<reference evidence="10 11" key="1">
    <citation type="journal article" date="2023" name="Int. J. Syst. Evol. Microbiol.">
        <title>Methylocystis iwaonis sp. nov., a type II methane-oxidizing bacterium from surface soil of a rice paddy field in Japan, and emended description of the genus Methylocystis (ex Whittenbury et al. 1970) Bowman et al. 1993.</title>
        <authorList>
            <person name="Kaise H."/>
            <person name="Sawadogo J.B."/>
            <person name="Alam M.S."/>
            <person name="Ueno C."/>
            <person name="Dianou D."/>
            <person name="Shinjo R."/>
            <person name="Asakawa S."/>
        </authorList>
    </citation>
    <scope>NUCLEOTIDE SEQUENCE [LARGE SCALE GENOMIC DNA]</scope>
    <source>
        <strain evidence="10 11">SS37A-Re</strain>
    </source>
</reference>
<evidence type="ECO:0000256" key="8">
    <source>
        <dbReference type="SAM" id="Phobius"/>
    </source>
</evidence>
<evidence type="ECO:0000256" key="1">
    <source>
        <dbReference type="ARBA" id="ARBA00004141"/>
    </source>
</evidence>
<feature type="domain" description="Bacterial sugar transferase" evidence="9">
    <location>
        <begin position="261"/>
        <end position="444"/>
    </location>
</feature>
<protein>
    <submittedName>
        <fullName evidence="10">Undecaprenyl-phosphate glucose phosphotransferase</fullName>
    </submittedName>
</protein>
<feature type="transmembrane region" description="Helical" evidence="8">
    <location>
        <begin position="29"/>
        <end position="51"/>
    </location>
</feature>
<keyword evidence="3" id="KW-0808">Transferase</keyword>
<keyword evidence="5 8" id="KW-1133">Transmembrane helix</keyword>
<evidence type="ECO:0000256" key="5">
    <source>
        <dbReference type="ARBA" id="ARBA00022989"/>
    </source>
</evidence>
<dbReference type="PANTHER" id="PTHR30576">
    <property type="entry name" value="COLANIC BIOSYNTHESIS UDP-GLUCOSE LIPID CARRIER TRANSFERASE"/>
    <property type="match status" value="1"/>
</dbReference>
<dbReference type="Proteomes" id="UP001317629">
    <property type="component" value="Chromosome"/>
</dbReference>
<organism evidence="10 11">
    <name type="scientific">Methylocystis iwaonis</name>
    <dbReference type="NCBI Taxonomy" id="2885079"/>
    <lineage>
        <taxon>Bacteria</taxon>
        <taxon>Pseudomonadati</taxon>
        <taxon>Pseudomonadota</taxon>
        <taxon>Alphaproteobacteria</taxon>
        <taxon>Hyphomicrobiales</taxon>
        <taxon>Methylocystaceae</taxon>
        <taxon>Methylocystis</taxon>
    </lineage>
</organism>
<evidence type="ECO:0000313" key="11">
    <source>
        <dbReference type="Proteomes" id="UP001317629"/>
    </source>
</evidence>